<evidence type="ECO:0000313" key="2">
    <source>
        <dbReference type="Proteomes" id="UP001249851"/>
    </source>
</evidence>
<reference evidence="1" key="2">
    <citation type="journal article" date="2023" name="Science">
        <title>Genomic signatures of disease resistance in endangered staghorn corals.</title>
        <authorList>
            <person name="Vollmer S.V."/>
            <person name="Selwyn J.D."/>
            <person name="Despard B.A."/>
            <person name="Roesel C.L."/>
        </authorList>
    </citation>
    <scope>NUCLEOTIDE SEQUENCE</scope>
    <source>
        <strain evidence="1">K2</strain>
    </source>
</reference>
<protein>
    <submittedName>
        <fullName evidence="1">Uncharacterized protein</fullName>
    </submittedName>
</protein>
<proteinExistence type="predicted"/>
<accession>A0AAD9UR02</accession>
<keyword evidence="2" id="KW-1185">Reference proteome</keyword>
<dbReference type="EMBL" id="JARQWQ010000304">
    <property type="protein sequence ID" value="KAK2546736.1"/>
    <property type="molecule type" value="Genomic_DNA"/>
</dbReference>
<sequence length="337" mass="39321">MVWLPPTWITTVRIEGTLAIATLPCTMFGRGSQSTRKSPLHDWFAENKPDGHKVGWRSLLIISSTLGQSKSLVIFHEGLVNELNFFQCLRPNSLIAFLVNYRSGDESRSAARKLMKHRDRLKRNYNKKRHSEDWENYRLISNKVVSMRRKAVKDYFARLFEEKCGDQRKFWTTIRPFSNSRKQTELRRIILKHNGKIIKDQSEMAKTFKSFFTGDCGNVNVQRSNAAVTAHNSIIQHSADVLCHPFSILFNYVLDHAKVPQQRKLAEITPVYKKGCMSKVFERLDKFVFAYRKFHGCNTALLCLNENWRKELENHKKKWLGLNGFIKSISVICYRMI</sequence>
<reference evidence="1" key="1">
    <citation type="journal article" date="2023" name="G3 (Bethesda)">
        <title>Whole genome assembly and annotation of the endangered Caribbean coral Acropora cervicornis.</title>
        <authorList>
            <person name="Selwyn J.D."/>
            <person name="Vollmer S.V."/>
        </authorList>
    </citation>
    <scope>NUCLEOTIDE SEQUENCE</scope>
    <source>
        <strain evidence="1">K2</strain>
    </source>
</reference>
<comment type="caution">
    <text evidence="1">The sequence shown here is derived from an EMBL/GenBank/DDBJ whole genome shotgun (WGS) entry which is preliminary data.</text>
</comment>
<name>A0AAD9UR02_ACRCE</name>
<gene>
    <name evidence="1" type="ORF">P5673_033625</name>
</gene>
<dbReference type="AlphaFoldDB" id="A0AAD9UR02"/>
<evidence type="ECO:0000313" key="1">
    <source>
        <dbReference type="EMBL" id="KAK2546736.1"/>
    </source>
</evidence>
<dbReference type="Proteomes" id="UP001249851">
    <property type="component" value="Unassembled WGS sequence"/>
</dbReference>
<organism evidence="1 2">
    <name type="scientific">Acropora cervicornis</name>
    <name type="common">Staghorn coral</name>
    <dbReference type="NCBI Taxonomy" id="6130"/>
    <lineage>
        <taxon>Eukaryota</taxon>
        <taxon>Metazoa</taxon>
        <taxon>Cnidaria</taxon>
        <taxon>Anthozoa</taxon>
        <taxon>Hexacorallia</taxon>
        <taxon>Scleractinia</taxon>
        <taxon>Astrocoeniina</taxon>
        <taxon>Acroporidae</taxon>
        <taxon>Acropora</taxon>
    </lineage>
</organism>